<evidence type="ECO:0000256" key="4">
    <source>
        <dbReference type="ARBA" id="ARBA00023157"/>
    </source>
</evidence>
<dbReference type="InterPro" id="IPR036249">
    <property type="entry name" value="Thioredoxin-like_sf"/>
</dbReference>
<feature type="region of interest" description="Disordered" evidence="6">
    <location>
        <begin position="37"/>
        <end position="56"/>
    </location>
</feature>
<evidence type="ECO:0000256" key="5">
    <source>
        <dbReference type="ARBA" id="ARBA00023284"/>
    </source>
</evidence>
<keyword evidence="7" id="KW-1133">Transmembrane helix</keyword>
<protein>
    <submittedName>
        <fullName evidence="9">Thiol-disulfide isomerase/thioredoxin</fullName>
    </submittedName>
</protein>
<keyword evidence="2" id="KW-0201">Cytochrome c-type biogenesis</keyword>
<evidence type="ECO:0000256" key="2">
    <source>
        <dbReference type="ARBA" id="ARBA00022748"/>
    </source>
</evidence>
<dbReference type="AlphaFoldDB" id="A0A839E6P6"/>
<keyword evidence="7" id="KW-0472">Membrane</keyword>
<evidence type="ECO:0000256" key="6">
    <source>
        <dbReference type="SAM" id="MobiDB-lite"/>
    </source>
</evidence>
<name>A0A839E6P6_9PSEU</name>
<evidence type="ECO:0000256" key="7">
    <source>
        <dbReference type="SAM" id="Phobius"/>
    </source>
</evidence>
<feature type="domain" description="Thioredoxin" evidence="8">
    <location>
        <begin position="71"/>
        <end position="216"/>
    </location>
</feature>
<dbReference type="PROSITE" id="PS00194">
    <property type="entry name" value="THIOREDOXIN_1"/>
    <property type="match status" value="1"/>
</dbReference>
<dbReference type="InterPro" id="IPR050553">
    <property type="entry name" value="Thioredoxin_ResA/DsbE_sf"/>
</dbReference>
<evidence type="ECO:0000259" key="8">
    <source>
        <dbReference type="PROSITE" id="PS51352"/>
    </source>
</evidence>
<dbReference type="SUPFAM" id="SSF52833">
    <property type="entry name" value="Thioredoxin-like"/>
    <property type="match status" value="1"/>
</dbReference>
<dbReference type="PANTHER" id="PTHR42852:SF6">
    <property type="entry name" value="THIOL:DISULFIDE INTERCHANGE PROTEIN DSBE"/>
    <property type="match status" value="1"/>
</dbReference>
<keyword evidence="9" id="KW-0413">Isomerase</keyword>
<gene>
    <name evidence="9" type="ORF">FHX42_004773</name>
</gene>
<dbReference type="PROSITE" id="PS51352">
    <property type="entry name" value="THIOREDOXIN_2"/>
    <property type="match status" value="1"/>
</dbReference>
<dbReference type="EMBL" id="JACGWZ010000008">
    <property type="protein sequence ID" value="MBA8827377.1"/>
    <property type="molecule type" value="Genomic_DNA"/>
</dbReference>
<accession>A0A839E6P6</accession>
<organism evidence="9 10">
    <name type="scientific">Halosaccharopolyspora lacisalsi</name>
    <dbReference type="NCBI Taxonomy" id="1000566"/>
    <lineage>
        <taxon>Bacteria</taxon>
        <taxon>Bacillati</taxon>
        <taxon>Actinomycetota</taxon>
        <taxon>Actinomycetes</taxon>
        <taxon>Pseudonocardiales</taxon>
        <taxon>Pseudonocardiaceae</taxon>
        <taxon>Halosaccharopolyspora</taxon>
    </lineage>
</organism>
<reference evidence="9 10" key="1">
    <citation type="submission" date="2020-07" db="EMBL/GenBank/DDBJ databases">
        <title>Sequencing the genomes of 1000 actinobacteria strains.</title>
        <authorList>
            <person name="Klenk H.-P."/>
        </authorList>
    </citation>
    <scope>NUCLEOTIDE SEQUENCE [LARGE SCALE GENOMIC DNA]</scope>
    <source>
        <strain evidence="9 10">DSM 45975</strain>
    </source>
</reference>
<evidence type="ECO:0000256" key="1">
    <source>
        <dbReference type="ARBA" id="ARBA00004196"/>
    </source>
</evidence>
<evidence type="ECO:0000313" key="10">
    <source>
        <dbReference type="Proteomes" id="UP000569329"/>
    </source>
</evidence>
<dbReference type="Gene3D" id="3.40.30.10">
    <property type="entry name" value="Glutaredoxin"/>
    <property type="match status" value="1"/>
</dbReference>
<comment type="caution">
    <text evidence="9">The sequence shown here is derived from an EMBL/GenBank/DDBJ whole genome shotgun (WGS) entry which is preliminary data.</text>
</comment>
<dbReference type="GO" id="GO:0017004">
    <property type="term" value="P:cytochrome complex assembly"/>
    <property type="evidence" value="ECO:0007669"/>
    <property type="project" value="UniProtKB-KW"/>
</dbReference>
<keyword evidence="7" id="KW-0812">Transmembrane</keyword>
<keyword evidence="4" id="KW-1015">Disulfide bond</keyword>
<dbReference type="CDD" id="cd02966">
    <property type="entry name" value="TlpA_like_family"/>
    <property type="match status" value="1"/>
</dbReference>
<keyword evidence="3" id="KW-0735">Signal-anchor</keyword>
<keyword evidence="5" id="KW-0676">Redox-active center</keyword>
<dbReference type="InterPro" id="IPR013766">
    <property type="entry name" value="Thioredoxin_domain"/>
</dbReference>
<comment type="subcellular location">
    <subcellularLocation>
        <location evidence="1">Cell envelope</location>
    </subcellularLocation>
</comment>
<evidence type="ECO:0000313" key="9">
    <source>
        <dbReference type="EMBL" id="MBA8827377.1"/>
    </source>
</evidence>
<dbReference type="Proteomes" id="UP000569329">
    <property type="component" value="Unassembled WGS sequence"/>
</dbReference>
<keyword evidence="10" id="KW-1185">Reference proteome</keyword>
<dbReference type="InterPro" id="IPR013740">
    <property type="entry name" value="Redoxin"/>
</dbReference>
<proteinExistence type="predicted"/>
<feature type="transmembrane region" description="Helical" evidence="7">
    <location>
        <begin position="15"/>
        <end position="33"/>
    </location>
</feature>
<sequence length="219" mass="23071">MSRVTARLGEFRHEVRWTVVVVVLAVLAAVALWPRDPGRETEAAPPASAGVDRTDPARLAELRDRTRLAPCPSAATAGPEKLSGARGTCMADGAPVDVAAATAGKPTLINVWATWCPPCRKELPVLQEYSRQPGAVRVLGVQVQSDQAAGLELLDSLGVRFPSVHDSDRSISGALNVPTVLPASYLVTASGAVHRLDPEVFESPDEVRAAVSEITGAAR</sequence>
<dbReference type="GO" id="GO:0016853">
    <property type="term" value="F:isomerase activity"/>
    <property type="evidence" value="ECO:0007669"/>
    <property type="project" value="UniProtKB-KW"/>
</dbReference>
<dbReference type="GO" id="GO:0016491">
    <property type="term" value="F:oxidoreductase activity"/>
    <property type="evidence" value="ECO:0007669"/>
    <property type="project" value="InterPro"/>
</dbReference>
<evidence type="ECO:0000256" key="3">
    <source>
        <dbReference type="ARBA" id="ARBA00022968"/>
    </source>
</evidence>
<dbReference type="Pfam" id="PF08534">
    <property type="entry name" value="Redoxin"/>
    <property type="match status" value="1"/>
</dbReference>
<dbReference type="RefSeq" id="WP_182546572.1">
    <property type="nucleotide sequence ID" value="NZ_JACGWZ010000008.1"/>
</dbReference>
<dbReference type="GO" id="GO:0030313">
    <property type="term" value="C:cell envelope"/>
    <property type="evidence" value="ECO:0007669"/>
    <property type="project" value="UniProtKB-SubCell"/>
</dbReference>
<dbReference type="InterPro" id="IPR017937">
    <property type="entry name" value="Thioredoxin_CS"/>
</dbReference>
<dbReference type="PANTHER" id="PTHR42852">
    <property type="entry name" value="THIOL:DISULFIDE INTERCHANGE PROTEIN DSBE"/>
    <property type="match status" value="1"/>
</dbReference>